<keyword evidence="5 13" id="KW-0808">Transferase</keyword>
<comment type="function">
    <text evidence="13">Telomerase is a ribonucleoprotein enzyme essential for the replication of chromosome termini in most eukaryotes. It elongates telomeres. It is a reverse transcriptase that adds simple sequence repeats to chromosome ends by copying a template sequence within the RNA component of the enzyme.</text>
</comment>
<keyword evidence="10 13" id="KW-0695">RNA-directed DNA polymerase</keyword>
<keyword evidence="17" id="KW-1185">Reference proteome</keyword>
<comment type="subcellular location">
    <subcellularLocation>
        <location evidence="13">Nucleus</location>
    </subcellularLocation>
    <subcellularLocation>
        <location evidence="13">Chromosome</location>
        <location evidence="13">Telomere</location>
    </subcellularLocation>
</comment>
<dbReference type="SMR" id="B9W8J3"/>
<dbReference type="Gene3D" id="1.10.132.70">
    <property type="match status" value="1"/>
</dbReference>
<evidence type="ECO:0000256" key="12">
    <source>
        <dbReference type="ARBA" id="ARBA00048173"/>
    </source>
</evidence>
<dbReference type="RefSeq" id="XP_002417413.1">
    <property type="nucleotide sequence ID" value="XM_002417368.1"/>
</dbReference>
<dbReference type="InterPro" id="IPR021891">
    <property type="entry name" value="Telomerase_RBD"/>
</dbReference>
<dbReference type="GO" id="GO:0042162">
    <property type="term" value="F:telomeric DNA binding"/>
    <property type="evidence" value="ECO:0007669"/>
    <property type="project" value="TreeGrafter"/>
</dbReference>
<dbReference type="Pfam" id="PF12009">
    <property type="entry name" value="Telomerase_RBD"/>
    <property type="match status" value="1"/>
</dbReference>
<dbReference type="PANTHER" id="PTHR12066:SF0">
    <property type="entry name" value="TELOMERASE REVERSE TRANSCRIPTASE"/>
    <property type="match status" value="1"/>
</dbReference>
<evidence type="ECO:0000313" key="15">
    <source>
        <dbReference type="CGD" id="CAL0000166926"/>
    </source>
</evidence>
<evidence type="ECO:0000256" key="13">
    <source>
        <dbReference type="RuleBase" id="RU365061"/>
    </source>
</evidence>
<dbReference type="PROSITE" id="PS50878">
    <property type="entry name" value="RT_POL"/>
    <property type="match status" value="1"/>
</dbReference>
<dbReference type="EC" id="2.7.7.49" evidence="2 13"/>
<dbReference type="GeneID" id="8044957"/>
<dbReference type="SMART" id="SM00975">
    <property type="entry name" value="Telomerase_RBD"/>
    <property type="match status" value="1"/>
</dbReference>
<keyword evidence="6 13" id="KW-0548">Nucleotidyltransferase</keyword>
<feature type="domain" description="Reverse transcriptase" evidence="14">
    <location>
        <begin position="419"/>
        <end position="753"/>
    </location>
</feature>
<evidence type="ECO:0000256" key="8">
    <source>
        <dbReference type="ARBA" id="ARBA00022842"/>
    </source>
</evidence>
<reference evidence="16 17" key="1">
    <citation type="journal article" date="2009" name="Genome Res.">
        <title>Comparative genomics of the fungal pathogens Candida dubliniensis and Candida albicans.</title>
        <authorList>
            <person name="Jackson A.P."/>
            <person name="Gamble J.A."/>
            <person name="Yeomans T."/>
            <person name="Moran G.P."/>
            <person name="Saunders D."/>
            <person name="Harris D."/>
            <person name="Aslett M."/>
            <person name="Barrell J.F."/>
            <person name="Butler G."/>
            <person name="Citiulo F."/>
            <person name="Coleman D.C."/>
            <person name="de Groot P.W.J."/>
            <person name="Goodwin T.J."/>
            <person name="Quail M.A."/>
            <person name="McQuillan J."/>
            <person name="Munro C.A."/>
            <person name="Pain A."/>
            <person name="Poulter R.T."/>
            <person name="Rajandream M.A."/>
            <person name="Renauld H."/>
            <person name="Spiering M.J."/>
            <person name="Tivey A."/>
            <person name="Gow N.A.R."/>
            <person name="Barrell B."/>
            <person name="Sullivan D.J."/>
            <person name="Berriman M."/>
        </authorList>
    </citation>
    <scope>NUCLEOTIDE SEQUENCE [LARGE SCALE GENOMIC DNA]</scope>
    <source>
        <strain evidence="17">CD36 / ATCC MYA-646 / CBS 7987 / NCPF 3949 / NRRL Y-17841</strain>
    </source>
</reference>
<dbReference type="GO" id="GO:0070034">
    <property type="term" value="F:telomerase RNA binding"/>
    <property type="evidence" value="ECO:0007669"/>
    <property type="project" value="TreeGrafter"/>
</dbReference>
<comment type="catalytic activity">
    <reaction evidence="12 13">
        <text>DNA(n) + a 2'-deoxyribonucleoside 5'-triphosphate = DNA(n+1) + diphosphate</text>
        <dbReference type="Rhea" id="RHEA:22508"/>
        <dbReference type="Rhea" id="RHEA-COMP:17339"/>
        <dbReference type="Rhea" id="RHEA-COMP:17340"/>
        <dbReference type="ChEBI" id="CHEBI:33019"/>
        <dbReference type="ChEBI" id="CHEBI:61560"/>
        <dbReference type="ChEBI" id="CHEBI:173112"/>
        <dbReference type="EC" id="2.7.7.49"/>
    </reaction>
</comment>
<dbReference type="EMBL" id="FM992688">
    <property type="protein sequence ID" value="CAX45065.1"/>
    <property type="molecule type" value="Genomic_DNA"/>
</dbReference>
<dbReference type="eggNOG" id="KOG1005">
    <property type="taxonomic scope" value="Eukaryota"/>
</dbReference>
<proteinExistence type="inferred from homology"/>
<dbReference type="GO" id="GO:0007004">
    <property type="term" value="P:telomere maintenance via telomerase"/>
    <property type="evidence" value="ECO:0007669"/>
    <property type="project" value="TreeGrafter"/>
</dbReference>
<evidence type="ECO:0000256" key="11">
    <source>
        <dbReference type="ARBA" id="ARBA00023242"/>
    </source>
</evidence>
<dbReference type="CGD" id="CAL0000166926">
    <property type="gene designation" value="Cd36_07660"/>
</dbReference>
<organism evidence="16 17">
    <name type="scientific">Candida dubliniensis (strain CD36 / ATCC MYA-646 / CBS 7987 / NCPF 3949 / NRRL Y-17841)</name>
    <name type="common">Yeast</name>
    <dbReference type="NCBI Taxonomy" id="573826"/>
    <lineage>
        <taxon>Eukaryota</taxon>
        <taxon>Fungi</taxon>
        <taxon>Dikarya</taxon>
        <taxon>Ascomycota</taxon>
        <taxon>Saccharomycotina</taxon>
        <taxon>Pichiomycetes</taxon>
        <taxon>Debaryomycetaceae</taxon>
        <taxon>Candida/Lodderomyces clade</taxon>
        <taxon>Candida</taxon>
    </lineage>
</organism>
<dbReference type="PANTHER" id="PTHR12066">
    <property type="entry name" value="TELOMERASE REVERSE TRANSCRIPTASE"/>
    <property type="match status" value="1"/>
</dbReference>
<dbReference type="GO" id="GO:0046872">
    <property type="term" value="F:metal ion binding"/>
    <property type="evidence" value="ECO:0007669"/>
    <property type="project" value="UniProtKB-KW"/>
</dbReference>
<evidence type="ECO:0000313" key="17">
    <source>
        <dbReference type="Proteomes" id="UP000002605"/>
    </source>
</evidence>
<evidence type="ECO:0000256" key="5">
    <source>
        <dbReference type="ARBA" id="ARBA00022679"/>
    </source>
</evidence>
<gene>
    <name evidence="15" type="ordered locus">Cd36_07660</name>
    <name evidence="16" type="ORF">CD36_07660</name>
</gene>
<dbReference type="PRINTS" id="PR01365">
    <property type="entry name" value="TELOMERASERT"/>
</dbReference>
<evidence type="ECO:0000256" key="3">
    <source>
        <dbReference type="ARBA" id="ARBA00016182"/>
    </source>
</evidence>
<dbReference type="HOGENOM" id="CLU_012565_0_0_1"/>
<name>B9W8J3_CANDC</name>
<evidence type="ECO:0000313" key="16">
    <source>
        <dbReference type="EMBL" id="CAX45065.1"/>
    </source>
</evidence>
<evidence type="ECO:0000256" key="1">
    <source>
        <dbReference type="ARBA" id="ARBA00008001"/>
    </source>
</evidence>
<keyword evidence="11 13" id="KW-0539">Nucleus</keyword>
<comment type="similarity">
    <text evidence="1 13">Belongs to the reverse transcriptase family. Telomerase subfamily.</text>
</comment>
<sequence>MKFISCLFFFFFFLVVILHQYGKISFQRTLFMTLKVNEKKTLLEYVLDNTGKDVPLLPSLKEYMETVDVYQSKKRPVPVIPIQESFDDFMKELVTRLVMEKSNNVIAYGYKTSATDTRSAFTTFHPSGNFVLTHITSHNWSTIFSLLGPKIFLDLLVNNKGFVNKSHGESVQIFGDVSSHRKTVPVSKSITKFNVLYNTYNRDYSRFAIIRPGIQIILQDIFSFSGLNPGRSSKRCRGLKSLLSRILANDRKCRYDILYAKFIGTSKCNFANVMSNETEMPKVIQFVLLILGKLLPLDAWGGISNKKILKDRVVDFLLLGANEKLHMDDLFRGIKLKDFKWLGRANQISSKQDFELRTTFLKGYLWWLFDYVLKNILRTFWYITETSSIMSSELHHFPQYLWKGLYESWVSKYANKNLVKMPSKIQKEQLPCGKIKLIPKRSSFRVICVPSKRSLKLINQKLDPDVLEKEKQEFERYRKEVLSPVGQILRLKLSKLKHQYASYRASVHSSSEVADQILDYRDSLLVRFGKLPKLYIIKFDMKECYDRLSQPVLMQKLEELFKNEDNNTSYYVRHYAQLDMSHKLKKVKTTIDTKYHNLNILSSCTHNNNYGTLVDKTKTTVLQKGNILEICRSQIYDVVGSVKDAQGYLHLYKRKRGVFQGFSLSSIFCDILYSAMVHDCFDFLWKSKSDFLFVRLVDDFLLLTPDSNVYHQMQDIISGKLLESYGAFVNKDKTVVVNQTTTSPTIDFVGLELNTTDLSIKRNSSSISLVTTNFRTFKTLVKHLKTFYQWNLEGFLLDCCSGVLENVLGNTASLLRLILREFKTKFASIAKHDTFHCYKFIKFLYDISNYTIVKYVETNSDWDGAPELLNYVKQIIVKESSSFEDYSEIVDWVQTLNI</sequence>
<dbReference type="VEuPathDB" id="FungiDB:CD36_07660"/>
<keyword evidence="9 13" id="KW-0779">Telomere</keyword>
<dbReference type="CDD" id="cd01648">
    <property type="entry name" value="TERT"/>
    <property type="match status" value="1"/>
</dbReference>
<keyword evidence="7 13" id="KW-0479">Metal-binding</keyword>
<evidence type="ECO:0000256" key="2">
    <source>
        <dbReference type="ARBA" id="ARBA00012493"/>
    </source>
</evidence>
<evidence type="ECO:0000256" key="4">
    <source>
        <dbReference type="ARBA" id="ARBA00022454"/>
    </source>
</evidence>
<evidence type="ECO:0000256" key="6">
    <source>
        <dbReference type="ARBA" id="ARBA00022695"/>
    </source>
</evidence>
<dbReference type="SUPFAM" id="SSF56672">
    <property type="entry name" value="DNA/RNA polymerases"/>
    <property type="match status" value="1"/>
</dbReference>
<keyword evidence="4 13" id="KW-0158">Chromosome</keyword>
<dbReference type="AlphaFoldDB" id="B9W8J3"/>
<accession>B9W8J3</accession>
<evidence type="ECO:0000256" key="9">
    <source>
        <dbReference type="ARBA" id="ARBA00022895"/>
    </source>
</evidence>
<keyword evidence="8 13" id="KW-0460">Magnesium</keyword>
<dbReference type="OrthoDB" id="289721at2759"/>
<dbReference type="GO" id="GO:0000333">
    <property type="term" value="C:telomerase catalytic core complex"/>
    <property type="evidence" value="ECO:0007669"/>
    <property type="project" value="TreeGrafter"/>
</dbReference>
<dbReference type="GO" id="GO:0000781">
    <property type="term" value="C:chromosome, telomeric region"/>
    <property type="evidence" value="ECO:0007669"/>
    <property type="project" value="UniProtKB-SubCell"/>
</dbReference>
<dbReference type="InterPro" id="IPR043502">
    <property type="entry name" value="DNA/RNA_pol_sf"/>
</dbReference>
<dbReference type="KEGG" id="cdu:CD36_07660"/>
<evidence type="ECO:0000256" key="10">
    <source>
        <dbReference type="ARBA" id="ARBA00022918"/>
    </source>
</evidence>
<dbReference type="InterPro" id="IPR000477">
    <property type="entry name" value="RT_dom"/>
</dbReference>
<dbReference type="Proteomes" id="UP000002605">
    <property type="component" value="Chromosome 1"/>
</dbReference>
<evidence type="ECO:0000259" key="14">
    <source>
        <dbReference type="PROSITE" id="PS50878"/>
    </source>
</evidence>
<evidence type="ECO:0000256" key="7">
    <source>
        <dbReference type="ARBA" id="ARBA00022723"/>
    </source>
</evidence>
<dbReference type="GO" id="GO:0003720">
    <property type="term" value="F:telomerase activity"/>
    <property type="evidence" value="ECO:0007669"/>
    <property type="project" value="InterPro"/>
</dbReference>
<protein>
    <recommendedName>
        <fullName evidence="3 13">Telomerase reverse transcriptase</fullName>
        <ecNumber evidence="2 13">2.7.7.49</ecNumber>
    </recommendedName>
    <alternativeName>
        <fullName evidence="13">Telomerase catalytic subunit</fullName>
    </alternativeName>
</protein>
<dbReference type="InterPro" id="IPR003545">
    <property type="entry name" value="Telomerase_RT"/>
</dbReference>